<accession>A0ABQ0YI48</accession>
<comment type="caution">
    <text evidence="2">The sequence shown here is derived from an EMBL/GenBank/DDBJ whole genome shotgun (WGS) entry which is preliminary data.</text>
</comment>
<organism evidence="2 3">
    <name type="scientific">Rhodococcus aetherivorans</name>
    <dbReference type="NCBI Taxonomy" id="191292"/>
    <lineage>
        <taxon>Bacteria</taxon>
        <taxon>Bacillati</taxon>
        <taxon>Actinomycetota</taxon>
        <taxon>Actinomycetes</taxon>
        <taxon>Mycobacteriales</taxon>
        <taxon>Nocardiaceae</taxon>
        <taxon>Rhodococcus</taxon>
    </lineage>
</organism>
<gene>
    <name evidence="2" type="ORF">RAJCM14343_1439</name>
</gene>
<proteinExistence type="predicted"/>
<evidence type="ECO:0000256" key="1">
    <source>
        <dbReference type="SAM" id="MobiDB-lite"/>
    </source>
</evidence>
<evidence type="ECO:0000313" key="3">
    <source>
        <dbReference type="Proteomes" id="UP000325466"/>
    </source>
</evidence>
<dbReference type="EMBL" id="BLAH01000051">
    <property type="protein sequence ID" value="GES36189.1"/>
    <property type="molecule type" value="Genomic_DNA"/>
</dbReference>
<feature type="region of interest" description="Disordered" evidence="1">
    <location>
        <begin position="1"/>
        <end position="25"/>
    </location>
</feature>
<protein>
    <submittedName>
        <fullName evidence="2">Uncharacterized protein</fullName>
    </submittedName>
</protein>
<name>A0ABQ0YI48_9NOCA</name>
<sequence>MRSFGENSRRHAAGSARRPRAPGQATCNAYGNEVYCARTRHE</sequence>
<keyword evidence="3" id="KW-1185">Reference proteome</keyword>
<reference evidence="2 3" key="1">
    <citation type="journal article" date="2018" name="Biodegradation">
        <title>1,4-Dioxane degradation characteristics of Rhodococcus aetherivorans JCM 14343.</title>
        <authorList>
            <person name="Inoue D."/>
            <person name="Tsunoda T."/>
            <person name="Yamamoto N."/>
            <person name="Ike M."/>
            <person name="Sei K."/>
        </authorList>
    </citation>
    <scope>NUCLEOTIDE SEQUENCE [LARGE SCALE GENOMIC DNA]</scope>
    <source>
        <strain evidence="2 3">JCM 14343</strain>
    </source>
</reference>
<dbReference type="Proteomes" id="UP000325466">
    <property type="component" value="Unassembled WGS sequence"/>
</dbReference>
<evidence type="ECO:0000313" key="2">
    <source>
        <dbReference type="EMBL" id="GES36189.1"/>
    </source>
</evidence>
<feature type="compositionally biased region" description="Low complexity" evidence="1">
    <location>
        <begin position="13"/>
        <end position="25"/>
    </location>
</feature>